<organism evidence="2 3">
    <name type="scientific">Xenopus laevis</name>
    <name type="common">African clawed frog</name>
    <dbReference type="NCBI Taxonomy" id="8355"/>
    <lineage>
        <taxon>Eukaryota</taxon>
        <taxon>Metazoa</taxon>
        <taxon>Chordata</taxon>
        <taxon>Craniata</taxon>
        <taxon>Vertebrata</taxon>
        <taxon>Euteleostomi</taxon>
        <taxon>Amphibia</taxon>
        <taxon>Batrachia</taxon>
        <taxon>Anura</taxon>
        <taxon>Pipoidea</taxon>
        <taxon>Pipidae</taxon>
        <taxon>Xenopodinae</taxon>
        <taxon>Xenopus</taxon>
        <taxon>Xenopus</taxon>
    </lineage>
</organism>
<feature type="transmembrane region" description="Helical" evidence="1">
    <location>
        <begin position="42"/>
        <end position="65"/>
    </location>
</feature>
<dbReference type="AlphaFoldDB" id="A0A974DTL5"/>
<dbReference type="Proteomes" id="UP000694892">
    <property type="component" value="Chromosome 1S"/>
</dbReference>
<name>A0A974DTL5_XENLA</name>
<accession>A0A974DTL5</accession>
<proteinExistence type="predicted"/>
<protein>
    <submittedName>
        <fullName evidence="2">Uncharacterized protein</fullName>
    </submittedName>
</protein>
<gene>
    <name evidence="2" type="ORF">XELAEV_18008803mg</name>
</gene>
<evidence type="ECO:0000256" key="1">
    <source>
        <dbReference type="SAM" id="Phobius"/>
    </source>
</evidence>
<sequence length="67" mass="7704">MCRFNRNMRGPLFEISPHVISESIQLLFISNMREMSAWGSSIINLFRLHAIMTLSFLAVHTAVLLQL</sequence>
<keyword evidence="1" id="KW-0812">Transmembrane</keyword>
<keyword evidence="1" id="KW-1133">Transmembrane helix</keyword>
<keyword evidence="1" id="KW-0472">Membrane</keyword>
<evidence type="ECO:0000313" key="2">
    <source>
        <dbReference type="EMBL" id="OCT96597.1"/>
    </source>
</evidence>
<reference evidence="3" key="1">
    <citation type="journal article" date="2016" name="Nature">
        <title>Genome evolution in the allotetraploid frog Xenopus laevis.</title>
        <authorList>
            <person name="Session A.M."/>
            <person name="Uno Y."/>
            <person name="Kwon T."/>
            <person name="Chapman J.A."/>
            <person name="Toyoda A."/>
            <person name="Takahashi S."/>
            <person name="Fukui A."/>
            <person name="Hikosaka A."/>
            <person name="Suzuki A."/>
            <person name="Kondo M."/>
            <person name="van Heeringen S.J."/>
            <person name="Quigley I."/>
            <person name="Heinz S."/>
            <person name="Ogino H."/>
            <person name="Ochi H."/>
            <person name="Hellsten U."/>
            <person name="Lyons J.B."/>
            <person name="Simakov O."/>
            <person name="Putnam N."/>
            <person name="Stites J."/>
            <person name="Kuroki Y."/>
            <person name="Tanaka T."/>
            <person name="Michiue T."/>
            <person name="Watanabe M."/>
            <person name="Bogdanovic O."/>
            <person name="Lister R."/>
            <person name="Georgiou G."/>
            <person name="Paranjpe S.S."/>
            <person name="van Kruijsbergen I."/>
            <person name="Shu S."/>
            <person name="Carlson J."/>
            <person name="Kinoshita T."/>
            <person name="Ohta Y."/>
            <person name="Mawaribuchi S."/>
            <person name="Jenkins J."/>
            <person name="Grimwood J."/>
            <person name="Schmutz J."/>
            <person name="Mitros T."/>
            <person name="Mozaffari S.V."/>
            <person name="Suzuki Y."/>
            <person name="Haramoto Y."/>
            <person name="Yamamoto T.S."/>
            <person name="Takagi C."/>
            <person name="Heald R."/>
            <person name="Miller K."/>
            <person name="Haudenschild C."/>
            <person name="Kitzman J."/>
            <person name="Nakayama T."/>
            <person name="Izutsu Y."/>
            <person name="Robert J."/>
            <person name="Fortriede J."/>
            <person name="Burns K."/>
            <person name="Lotay V."/>
            <person name="Karimi K."/>
            <person name="Yasuoka Y."/>
            <person name="Dichmann D.S."/>
            <person name="Flajnik M.F."/>
            <person name="Houston D.W."/>
            <person name="Shendure J."/>
            <person name="DuPasquier L."/>
            <person name="Vize P.D."/>
            <person name="Zorn A.M."/>
            <person name="Ito M."/>
            <person name="Marcotte E.M."/>
            <person name="Wallingford J.B."/>
            <person name="Ito Y."/>
            <person name="Asashima M."/>
            <person name="Ueno N."/>
            <person name="Matsuda Y."/>
            <person name="Veenstra G.J."/>
            <person name="Fujiyama A."/>
            <person name="Harland R.M."/>
            <person name="Taira M."/>
            <person name="Rokhsar D.S."/>
        </authorList>
    </citation>
    <scope>NUCLEOTIDE SEQUENCE [LARGE SCALE GENOMIC DNA]</scope>
    <source>
        <strain evidence="3">J</strain>
    </source>
</reference>
<dbReference type="EMBL" id="CM004467">
    <property type="protein sequence ID" value="OCT96597.1"/>
    <property type="molecule type" value="Genomic_DNA"/>
</dbReference>
<evidence type="ECO:0000313" key="3">
    <source>
        <dbReference type="Proteomes" id="UP000694892"/>
    </source>
</evidence>